<sequence length="41" mass="5200">MKKNQKSKEQALEWEIKRHEKTMQEEREKMEKDKQQLNNLR</sequence>
<accession>A0A3G4ZT56</accession>
<evidence type="ECO:0000313" key="2">
    <source>
        <dbReference type="EMBL" id="AYV77504.1"/>
    </source>
</evidence>
<reference evidence="2" key="1">
    <citation type="submission" date="2018-10" db="EMBL/GenBank/DDBJ databases">
        <title>Hidden diversity of soil giant viruses.</title>
        <authorList>
            <person name="Schulz F."/>
            <person name="Alteio L."/>
            <person name="Goudeau D."/>
            <person name="Ryan E.M."/>
            <person name="Malmstrom R.R."/>
            <person name="Blanchard J."/>
            <person name="Woyke T."/>
        </authorList>
    </citation>
    <scope>NUCLEOTIDE SEQUENCE</scope>
    <source>
        <strain evidence="2">DSV1</strain>
    </source>
</reference>
<protein>
    <submittedName>
        <fullName evidence="2">Uncharacterized protein</fullName>
    </submittedName>
</protein>
<dbReference type="EMBL" id="MK072045">
    <property type="protein sequence ID" value="AYV77504.1"/>
    <property type="molecule type" value="Genomic_DNA"/>
</dbReference>
<organism evidence="2">
    <name type="scientific">Dasosvirus sp</name>
    <dbReference type="NCBI Taxonomy" id="2487764"/>
    <lineage>
        <taxon>Viruses</taxon>
        <taxon>Varidnaviria</taxon>
        <taxon>Bamfordvirae</taxon>
        <taxon>Nucleocytoviricota</taxon>
        <taxon>Megaviricetes</taxon>
        <taxon>Imitervirales</taxon>
        <taxon>Mimiviridae</taxon>
        <taxon>Klosneuvirinae</taxon>
    </lineage>
</organism>
<gene>
    <name evidence="2" type="ORF">Dasosvirus4_25</name>
</gene>
<feature type="compositionally biased region" description="Basic and acidic residues" evidence="1">
    <location>
        <begin position="17"/>
        <end position="35"/>
    </location>
</feature>
<feature type="region of interest" description="Disordered" evidence="1">
    <location>
        <begin position="17"/>
        <end position="41"/>
    </location>
</feature>
<name>A0A3G4ZT56_9VIRU</name>
<proteinExistence type="predicted"/>
<evidence type="ECO:0000256" key="1">
    <source>
        <dbReference type="SAM" id="MobiDB-lite"/>
    </source>
</evidence>